<proteinExistence type="predicted"/>
<dbReference type="EMBL" id="CM017706">
    <property type="protein sequence ID" value="TYG63491.1"/>
    <property type="molecule type" value="Genomic_DNA"/>
</dbReference>
<organism evidence="1 2">
    <name type="scientific">Gossypium darwinii</name>
    <name type="common">Darwin's cotton</name>
    <name type="synonym">Gossypium barbadense var. darwinii</name>
    <dbReference type="NCBI Taxonomy" id="34276"/>
    <lineage>
        <taxon>Eukaryota</taxon>
        <taxon>Viridiplantae</taxon>
        <taxon>Streptophyta</taxon>
        <taxon>Embryophyta</taxon>
        <taxon>Tracheophyta</taxon>
        <taxon>Spermatophyta</taxon>
        <taxon>Magnoliopsida</taxon>
        <taxon>eudicotyledons</taxon>
        <taxon>Gunneridae</taxon>
        <taxon>Pentapetalae</taxon>
        <taxon>rosids</taxon>
        <taxon>malvids</taxon>
        <taxon>Malvales</taxon>
        <taxon>Malvaceae</taxon>
        <taxon>Malvoideae</taxon>
        <taxon>Gossypium</taxon>
    </lineage>
</organism>
<gene>
    <name evidence="1" type="ORF">ES288_D06G034300v1</name>
</gene>
<name>A0A5D2C1K1_GOSDA</name>
<evidence type="ECO:0000313" key="1">
    <source>
        <dbReference type="EMBL" id="TYG63491.1"/>
    </source>
</evidence>
<dbReference type="Proteomes" id="UP000323506">
    <property type="component" value="Chromosome D06"/>
</dbReference>
<protein>
    <submittedName>
        <fullName evidence="1">Uncharacterized protein</fullName>
    </submittedName>
</protein>
<keyword evidence="2" id="KW-1185">Reference proteome</keyword>
<dbReference type="AlphaFoldDB" id="A0A5D2C1K1"/>
<reference evidence="1 2" key="1">
    <citation type="submission" date="2019-06" db="EMBL/GenBank/DDBJ databases">
        <title>WGS assembly of Gossypium darwinii.</title>
        <authorList>
            <person name="Chen Z.J."/>
            <person name="Sreedasyam A."/>
            <person name="Ando A."/>
            <person name="Song Q."/>
            <person name="De L."/>
            <person name="Hulse-Kemp A."/>
            <person name="Ding M."/>
            <person name="Ye W."/>
            <person name="Kirkbride R."/>
            <person name="Jenkins J."/>
            <person name="Plott C."/>
            <person name="Lovell J."/>
            <person name="Lin Y.-M."/>
            <person name="Vaughn R."/>
            <person name="Liu B."/>
            <person name="Li W."/>
            <person name="Simpson S."/>
            <person name="Scheffler B."/>
            <person name="Saski C."/>
            <person name="Grover C."/>
            <person name="Hu G."/>
            <person name="Conover J."/>
            <person name="Carlson J."/>
            <person name="Shu S."/>
            <person name="Boston L."/>
            <person name="Williams M."/>
            <person name="Peterson D."/>
            <person name="Mcgee K."/>
            <person name="Jones D."/>
            <person name="Wendel J."/>
            <person name="Stelly D."/>
            <person name="Grimwood J."/>
            <person name="Schmutz J."/>
        </authorList>
    </citation>
    <scope>NUCLEOTIDE SEQUENCE [LARGE SCALE GENOMIC DNA]</scope>
    <source>
        <strain evidence="1">1808015.09</strain>
    </source>
</reference>
<evidence type="ECO:0000313" key="2">
    <source>
        <dbReference type="Proteomes" id="UP000323506"/>
    </source>
</evidence>
<accession>A0A5D2C1K1</accession>
<sequence>MSYDVVIRVIRKVWCMLVAHARLRVPLMLWRPRQWPLLKSLGWPETSDFRCIIIVKLNCLVTINRLNSNCLDLSIYGRIIKEHCILHDWFAYISFCYAYPSTNGVAHCLAH</sequence>